<protein>
    <submittedName>
        <fullName evidence="2">DUF1801 domain-containing protein</fullName>
    </submittedName>
</protein>
<reference evidence="2 3" key="1">
    <citation type="submission" date="2019-04" db="EMBL/GenBank/DDBJ databases">
        <title>Lewinella litorea sp. nov., isolated from a marine sand.</title>
        <authorList>
            <person name="Yoon J.-H."/>
        </authorList>
    </citation>
    <scope>NUCLEOTIDE SEQUENCE [LARGE SCALE GENOMIC DNA]</scope>
    <source>
        <strain evidence="2 3">HSMS-39</strain>
    </source>
</reference>
<feature type="domain" description="YdhG-like" evidence="1">
    <location>
        <begin position="25"/>
        <end position="129"/>
    </location>
</feature>
<accession>A0A4S4NH88</accession>
<dbReference type="InterPro" id="IPR014922">
    <property type="entry name" value="YdhG-like"/>
</dbReference>
<proteinExistence type="predicted"/>
<sequence length="140" mass="16072">MAENKTVPTAQSPRAFLDTVADLRKKADGYELLEMMEQITGEPGRMWGTSIVGFDTYRYRYASGREGDWMVTGFSLRKQNLTVYLMSGVERHRELLEQLGPHKTGKGCLYLKRLDDIDRGVLRRVIESSVEAVRRKDIRS</sequence>
<dbReference type="SUPFAM" id="SSF159888">
    <property type="entry name" value="YdhG-like"/>
    <property type="match status" value="1"/>
</dbReference>
<dbReference type="OrthoDB" id="5951444at2"/>
<evidence type="ECO:0000313" key="3">
    <source>
        <dbReference type="Proteomes" id="UP000308528"/>
    </source>
</evidence>
<dbReference type="EMBL" id="SRSF01000007">
    <property type="protein sequence ID" value="THH37551.1"/>
    <property type="molecule type" value="Genomic_DNA"/>
</dbReference>
<gene>
    <name evidence="2" type="ORF">E4021_14100</name>
</gene>
<comment type="caution">
    <text evidence="2">The sequence shown here is derived from an EMBL/GenBank/DDBJ whole genome shotgun (WGS) entry which is preliminary data.</text>
</comment>
<dbReference type="RefSeq" id="WP_136460016.1">
    <property type="nucleotide sequence ID" value="NZ_SRSF01000007.1"/>
</dbReference>
<dbReference type="AlphaFoldDB" id="A0A4S4NH88"/>
<name>A0A4S4NH88_9BACT</name>
<organism evidence="2 3">
    <name type="scientific">Neolewinella litorea</name>
    <dbReference type="NCBI Taxonomy" id="2562452"/>
    <lineage>
        <taxon>Bacteria</taxon>
        <taxon>Pseudomonadati</taxon>
        <taxon>Bacteroidota</taxon>
        <taxon>Saprospiria</taxon>
        <taxon>Saprospirales</taxon>
        <taxon>Lewinellaceae</taxon>
        <taxon>Neolewinella</taxon>
    </lineage>
</organism>
<dbReference type="Pfam" id="PF08818">
    <property type="entry name" value="DUF1801"/>
    <property type="match status" value="1"/>
</dbReference>
<evidence type="ECO:0000259" key="1">
    <source>
        <dbReference type="Pfam" id="PF08818"/>
    </source>
</evidence>
<keyword evidence="3" id="KW-1185">Reference proteome</keyword>
<dbReference type="Proteomes" id="UP000308528">
    <property type="component" value="Unassembled WGS sequence"/>
</dbReference>
<evidence type="ECO:0000313" key="2">
    <source>
        <dbReference type="EMBL" id="THH37551.1"/>
    </source>
</evidence>